<sequence length="92" mass="10184">MGRVCGATTHAVFRRPQWQRTRASPWGDTPCFIICIAGETPASYPPYRPHPSASLAGTANGIRFSHAVCLKKRPSVLLSNKKYFLSITCTYI</sequence>
<dbReference type="EMBL" id="AFAY01000020">
    <property type="protein sequence ID" value="EGF11341.1"/>
    <property type="molecule type" value="Genomic_DNA"/>
</dbReference>
<dbReference type="Proteomes" id="UP000004105">
    <property type="component" value="Unassembled WGS sequence"/>
</dbReference>
<gene>
    <name evidence="1" type="ORF">HMPREF9123_0985</name>
</gene>
<comment type="caution">
    <text evidence="1">The sequence shown here is derived from an EMBL/GenBank/DDBJ whole genome shotgun (WGS) entry which is preliminary data.</text>
</comment>
<dbReference type="HOGENOM" id="CLU_2410185_0_0_4"/>
<name>F2BB81_9NEIS</name>
<evidence type="ECO:0000313" key="2">
    <source>
        <dbReference type="Proteomes" id="UP000004105"/>
    </source>
</evidence>
<dbReference type="AlphaFoldDB" id="F2BB81"/>
<keyword evidence="2" id="KW-1185">Reference proteome</keyword>
<proteinExistence type="predicted"/>
<organism evidence="1 2">
    <name type="scientific">Neisseria bacilliformis ATCC BAA-1200</name>
    <dbReference type="NCBI Taxonomy" id="888742"/>
    <lineage>
        <taxon>Bacteria</taxon>
        <taxon>Pseudomonadati</taxon>
        <taxon>Pseudomonadota</taxon>
        <taxon>Betaproteobacteria</taxon>
        <taxon>Neisseriales</taxon>
        <taxon>Neisseriaceae</taxon>
        <taxon>Neisseria</taxon>
    </lineage>
</organism>
<protein>
    <submittedName>
        <fullName evidence="1">Uncharacterized protein</fullName>
    </submittedName>
</protein>
<reference evidence="1 2" key="1">
    <citation type="submission" date="2011-02" db="EMBL/GenBank/DDBJ databases">
        <authorList>
            <person name="Muzny D."/>
            <person name="Qin X."/>
            <person name="Deng J."/>
            <person name="Jiang H."/>
            <person name="Liu Y."/>
            <person name="Qu J."/>
            <person name="Song X.-Z."/>
            <person name="Zhang L."/>
            <person name="Thornton R."/>
            <person name="Coyle M."/>
            <person name="Francisco L."/>
            <person name="Jackson L."/>
            <person name="Javaid M."/>
            <person name="Korchina V."/>
            <person name="Kovar C."/>
            <person name="Mata R."/>
            <person name="Mathew T."/>
            <person name="Ngo R."/>
            <person name="Nguyen L."/>
            <person name="Nguyen N."/>
            <person name="Okwuonu G."/>
            <person name="Ongeri F."/>
            <person name="Pham C."/>
            <person name="Simmons D."/>
            <person name="Wilczek-Boney K."/>
            <person name="Hale W."/>
            <person name="Jakkamsetti A."/>
            <person name="Pham P."/>
            <person name="Ruth R."/>
            <person name="San Lucas F."/>
            <person name="Warren J."/>
            <person name="Zhang J."/>
            <person name="Zhao Z."/>
            <person name="Zhou C."/>
            <person name="Zhu D."/>
            <person name="Lee S."/>
            <person name="Bess C."/>
            <person name="Blankenburg K."/>
            <person name="Forbes L."/>
            <person name="Fu Q."/>
            <person name="Gubbala S."/>
            <person name="Hirani K."/>
            <person name="Jayaseelan J.C."/>
            <person name="Lara F."/>
            <person name="Munidasa M."/>
            <person name="Palculict T."/>
            <person name="Patil S."/>
            <person name="Pu L.-L."/>
            <person name="Saada N."/>
            <person name="Tang L."/>
            <person name="Weissenberger G."/>
            <person name="Zhu Y."/>
            <person name="Hemphill L."/>
            <person name="Shang Y."/>
            <person name="Youmans B."/>
            <person name="Ayvaz T."/>
            <person name="Ross M."/>
            <person name="Santibanez J."/>
            <person name="Aqrawi P."/>
            <person name="Gross S."/>
            <person name="Joshi V."/>
            <person name="Fowler G."/>
            <person name="Nazareth L."/>
            <person name="Reid J."/>
            <person name="Worley K."/>
            <person name="Petrosino J."/>
            <person name="Highlander S."/>
            <person name="Gibbs R."/>
        </authorList>
    </citation>
    <scope>NUCLEOTIDE SEQUENCE [LARGE SCALE GENOMIC DNA]</scope>
    <source>
        <strain evidence="1 2">ATCC BAA-1200</strain>
    </source>
</reference>
<evidence type="ECO:0000313" key="1">
    <source>
        <dbReference type="EMBL" id="EGF11341.1"/>
    </source>
</evidence>
<accession>F2BB81</accession>